<dbReference type="PANTHER" id="PTHR23090">
    <property type="entry name" value="NH 3 /GLUTAMINE-DEPENDENT NAD + SYNTHETASE"/>
    <property type="match status" value="1"/>
</dbReference>
<evidence type="ECO:0000256" key="5">
    <source>
        <dbReference type="ARBA" id="ARBA00023027"/>
    </source>
</evidence>
<protein>
    <recommendedName>
        <fullName evidence="6">CN hydrolase domain-containing protein</fullName>
    </recommendedName>
</protein>
<proteinExistence type="predicted"/>
<feature type="non-terminal residue" evidence="7">
    <location>
        <position position="1"/>
    </location>
</feature>
<evidence type="ECO:0000313" key="7">
    <source>
        <dbReference type="EMBL" id="SVD44787.1"/>
    </source>
</evidence>
<dbReference type="Gene3D" id="3.40.50.620">
    <property type="entry name" value="HUPs"/>
    <property type="match status" value="1"/>
</dbReference>
<name>A0A382VE82_9ZZZZ</name>
<accession>A0A382VE82</accession>
<dbReference type="InterPro" id="IPR036526">
    <property type="entry name" value="C-N_Hydrolase_sf"/>
</dbReference>
<dbReference type="InterPro" id="IPR022310">
    <property type="entry name" value="NAD/GMP_synthase"/>
</dbReference>
<evidence type="ECO:0000256" key="2">
    <source>
        <dbReference type="ARBA" id="ARBA00022598"/>
    </source>
</evidence>
<dbReference type="SUPFAM" id="SSF56317">
    <property type="entry name" value="Carbon-nitrogen hydrolase"/>
    <property type="match status" value="1"/>
</dbReference>
<dbReference type="Pfam" id="PF00795">
    <property type="entry name" value="CN_hydrolase"/>
    <property type="match status" value="1"/>
</dbReference>
<dbReference type="GO" id="GO:0009435">
    <property type="term" value="P:NAD+ biosynthetic process"/>
    <property type="evidence" value="ECO:0007669"/>
    <property type="project" value="UniProtKB-UniPathway"/>
</dbReference>
<dbReference type="NCBIfam" id="TIGR00552">
    <property type="entry name" value="nadE"/>
    <property type="match status" value="1"/>
</dbReference>
<evidence type="ECO:0000256" key="4">
    <source>
        <dbReference type="ARBA" id="ARBA00022840"/>
    </source>
</evidence>
<reference evidence="7" key="1">
    <citation type="submission" date="2018-05" db="EMBL/GenBank/DDBJ databases">
        <authorList>
            <person name="Lanie J.A."/>
            <person name="Ng W.-L."/>
            <person name="Kazmierczak K.M."/>
            <person name="Andrzejewski T.M."/>
            <person name="Davidsen T.M."/>
            <person name="Wayne K.J."/>
            <person name="Tettelin H."/>
            <person name="Glass J.I."/>
            <person name="Rusch D."/>
            <person name="Podicherti R."/>
            <person name="Tsui H.-C.T."/>
            <person name="Winkler M.E."/>
        </authorList>
    </citation>
    <scope>NUCLEOTIDE SEQUENCE</scope>
</reference>
<feature type="non-terminal residue" evidence="7">
    <location>
        <position position="286"/>
    </location>
</feature>
<dbReference type="GO" id="GO:0005737">
    <property type="term" value="C:cytoplasm"/>
    <property type="evidence" value="ECO:0007669"/>
    <property type="project" value="InterPro"/>
</dbReference>
<organism evidence="7">
    <name type="scientific">marine metagenome</name>
    <dbReference type="NCBI Taxonomy" id="408172"/>
    <lineage>
        <taxon>unclassified sequences</taxon>
        <taxon>metagenomes</taxon>
        <taxon>ecological metagenomes</taxon>
    </lineage>
</organism>
<dbReference type="GO" id="GO:0004359">
    <property type="term" value="F:glutaminase activity"/>
    <property type="evidence" value="ECO:0007669"/>
    <property type="project" value="InterPro"/>
</dbReference>
<keyword evidence="2" id="KW-0436">Ligase</keyword>
<evidence type="ECO:0000259" key="6">
    <source>
        <dbReference type="PROSITE" id="PS50263"/>
    </source>
</evidence>
<dbReference type="Pfam" id="PF02540">
    <property type="entry name" value="NAD_synthase"/>
    <property type="match status" value="1"/>
</dbReference>
<dbReference type="UniPathway" id="UPA00253"/>
<keyword evidence="3" id="KW-0547">Nucleotide-binding</keyword>
<dbReference type="SUPFAM" id="SSF52402">
    <property type="entry name" value="Adenine nucleotide alpha hydrolases-like"/>
    <property type="match status" value="1"/>
</dbReference>
<keyword evidence="4" id="KW-0067">ATP-binding</keyword>
<dbReference type="GO" id="GO:0005524">
    <property type="term" value="F:ATP binding"/>
    <property type="evidence" value="ECO:0007669"/>
    <property type="project" value="UniProtKB-KW"/>
</dbReference>
<dbReference type="AlphaFoldDB" id="A0A382VE82"/>
<dbReference type="EMBL" id="UINC01151274">
    <property type="protein sequence ID" value="SVD44787.1"/>
    <property type="molecule type" value="Genomic_DNA"/>
</dbReference>
<comment type="pathway">
    <text evidence="1">Cofactor biosynthesis; NAD(+) biosynthesis.</text>
</comment>
<feature type="domain" description="CN hydrolase" evidence="6">
    <location>
        <begin position="1"/>
        <end position="71"/>
    </location>
</feature>
<dbReference type="PROSITE" id="PS50263">
    <property type="entry name" value="CN_HYDROLASE"/>
    <property type="match status" value="1"/>
</dbReference>
<dbReference type="InterPro" id="IPR003010">
    <property type="entry name" value="C-N_Hydrolase"/>
</dbReference>
<dbReference type="InterPro" id="IPR014729">
    <property type="entry name" value="Rossmann-like_a/b/a_fold"/>
</dbReference>
<sequence length="286" mass="30941">SPFHAGKRDERENMLRARAKDHGLFVAYVNQVGGQDELVFDGSSVILDPNGQTICRAPQFEEDIVLCDIDVKNLRQLRRDGSSTFQLEGITDVGSAQHFFVSGKSMRGMKKIPSEISSPVSPIEEIRRALVMGTHDYVSKSGFRKVLIALSGGIDSSLVAALAVEALGAENVIGVSMPSQYSSEGSQTDAQQLADNLGIVMETLPISDVYKSMRNTLEKQFSGTDPGIAEENLQSRIRGNLIMAMSNKFGWLVLATGNKSEMAVGYATIYGDMAGGFSVIKDVPKV</sequence>
<dbReference type="InterPro" id="IPR003694">
    <property type="entry name" value="NAD_synthase"/>
</dbReference>
<keyword evidence="5" id="KW-0520">NAD</keyword>
<dbReference type="PANTHER" id="PTHR23090:SF9">
    <property type="entry name" value="GLUTAMINE-DEPENDENT NAD(+) SYNTHETASE"/>
    <property type="match status" value="1"/>
</dbReference>
<dbReference type="CDD" id="cd00553">
    <property type="entry name" value="NAD_synthase"/>
    <property type="match status" value="1"/>
</dbReference>
<dbReference type="GO" id="GO:0003952">
    <property type="term" value="F:NAD+ synthase (glutamine-hydrolyzing) activity"/>
    <property type="evidence" value="ECO:0007669"/>
    <property type="project" value="InterPro"/>
</dbReference>
<evidence type="ECO:0000256" key="3">
    <source>
        <dbReference type="ARBA" id="ARBA00022741"/>
    </source>
</evidence>
<dbReference type="Gene3D" id="3.60.110.10">
    <property type="entry name" value="Carbon-nitrogen hydrolase"/>
    <property type="match status" value="1"/>
</dbReference>
<gene>
    <name evidence="7" type="ORF">METZ01_LOCUS397641</name>
</gene>
<evidence type="ECO:0000256" key="1">
    <source>
        <dbReference type="ARBA" id="ARBA00004790"/>
    </source>
</evidence>